<proteinExistence type="predicted"/>
<evidence type="ECO:0000313" key="3">
    <source>
        <dbReference type="Proteomes" id="UP001196413"/>
    </source>
</evidence>
<reference evidence="2" key="1">
    <citation type="submission" date="2021-06" db="EMBL/GenBank/DDBJ databases">
        <title>Parelaphostrongylus tenuis whole genome reference sequence.</title>
        <authorList>
            <person name="Garwood T.J."/>
            <person name="Larsen P.A."/>
            <person name="Fountain-Jones N.M."/>
            <person name="Garbe J.R."/>
            <person name="Macchietto M.G."/>
            <person name="Kania S.A."/>
            <person name="Gerhold R.W."/>
            <person name="Richards J.E."/>
            <person name="Wolf T.M."/>
        </authorList>
    </citation>
    <scope>NUCLEOTIDE SEQUENCE</scope>
    <source>
        <strain evidence="2">MNPRO001-30</strain>
        <tissue evidence="2">Meninges</tissue>
    </source>
</reference>
<dbReference type="EMBL" id="JAHQIW010000557">
    <property type="protein sequence ID" value="KAJ1348758.1"/>
    <property type="molecule type" value="Genomic_DNA"/>
</dbReference>
<protein>
    <submittedName>
        <fullName evidence="2">Uncharacterized protein</fullName>
    </submittedName>
</protein>
<sequence>MFGPTAEPGQSTSEQRRWVRKKWDNEFIVHPAQGSDKSEWISTGLEDHNYCVRIPSQRTALPLQEDLAEHLSCRALIPAQQREQCSGEYACEMTHKINESWGDDTVTERSAKKWSAKFEAGENRLKEQSRLGTHYPPNLLRAKKEQDLLINYQKACQRYSPYANVDVLKIDKRYKPVQALAKDLYRFHYSGAHIHGFFRTVIDTRVSPCHENFSLYSFYARVGNGYGHVPVVKRGRKPIQRPPPDYAKQQRIEHRVAVLQSLEAGETLSSNQRSFLCRVPAGPSKTLISERSAAVSEMNMTAKRSKKQKSDTTTQPKAKAKSQYVLHRGDHGKCSRCGDDKTTTTSARC</sequence>
<evidence type="ECO:0000313" key="2">
    <source>
        <dbReference type="EMBL" id="KAJ1348758.1"/>
    </source>
</evidence>
<feature type="region of interest" description="Disordered" evidence="1">
    <location>
        <begin position="293"/>
        <end position="349"/>
    </location>
</feature>
<gene>
    <name evidence="2" type="ORF">KIN20_004145</name>
</gene>
<feature type="compositionally biased region" description="Basic and acidic residues" evidence="1">
    <location>
        <begin position="327"/>
        <end position="342"/>
    </location>
</feature>
<dbReference type="AlphaFoldDB" id="A0AAD5M1A3"/>
<evidence type="ECO:0000256" key="1">
    <source>
        <dbReference type="SAM" id="MobiDB-lite"/>
    </source>
</evidence>
<organism evidence="2 3">
    <name type="scientific">Parelaphostrongylus tenuis</name>
    <name type="common">Meningeal worm</name>
    <dbReference type="NCBI Taxonomy" id="148309"/>
    <lineage>
        <taxon>Eukaryota</taxon>
        <taxon>Metazoa</taxon>
        <taxon>Ecdysozoa</taxon>
        <taxon>Nematoda</taxon>
        <taxon>Chromadorea</taxon>
        <taxon>Rhabditida</taxon>
        <taxon>Rhabditina</taxon>
        <taxon>Rhabditomorpha</taxon>
        <taxon>Strongyloidea</taxon>
        <taxon>Metastrongylidae</taxon>
        <taxon>Parelaphostrongylus</taxon>
    </lineage>
</organism>
<name>A0AAD5M1A3_PARTN</name>
<dbReference type="Proteomes" id="UP001196413">
    <property type="component" value="Unassembled WGS sequence"/>
</dbReference>
<comment type="caution">
    <text evidence="2">The sequence shown here is derived from an EMBL/GenBank/DDBJ whole genome shotgun (WGS) entry which is preliminary data.</text>
</comment>
<accession>A0AAD5M1A3</accession>
<keyword evidence="3" id="KW-1185">Reference proteome</keyword>